<evidence type="ECO:0008006" key="3">
    <source>
        <dbReference type="Google" id="ProtNLM"/>
    </source>
</evidence>
<protein>
    <recommendedName>
        <fullName evidence="3">AbiEi antitoxin C-terminal domain-containing protein</fullName>
    </recommendedName>
</protein>
<sequence length="302" mass="34416">MTDQIPGTYPDKMTRAGAYLSTLLEATGKPVLTPFEFFRLIWRMYRDSADEKLYLRHETPSQEDYARLRSGLKHAGVIGADRDYGARIIRVLTVSDMSAENIVCLVDPTCYVSHLSAMQRWGLTDRSPDALILTRPDRKAAQACLRTYMDKVLLETEDNPFPLRIIKHPARVRRRKVHVYESTNAGAYVKNRSDEVRISTIGQTFLDMLQKPDLCGGMSHVLDVWEEHAAIHLEDIIDAVDTATSNLVKSRAGYILDERLGLRHEGIERWKAFGQRGSSRKLDPSKEFASRFSETWMISLNV</sequence>
<evidence type="ECO:0000313" key="1">
    <source>
        <dbReference type="EMBL" id="KCZ57419.1"/>
    </source>
</evidence>
<dbReference type="AlphaFoldDB" id="A0A062ULE9"/>
<name>A0A062ULE9_9PROT</name>
<comment type="caution">
    <text evidence="1">The sequence shown here is derived from an EMBL/GenBank/DDBJ whole genome shotgun (WGS) entry which is preliminary data.</text>
</comment>
<organism evidence="1 2">
    <name type="scientific">Hyphomonas chukchiensis</name>
    <dbReference type="NCBI Taxonomy" id="1280947"/>
    <lineage>
        <taxon>Bacteria</taxon>
        <taxon>Pseudomonadati</taxon>
        <taxon>Pseudomonadota</taxon>
        <taxon>Alphaproteobacteria</taxon>
        <taxon>Hyphomonadales</taxon>
        <taxon>Hyphomonadaceae</taxon>
        <taxon>Hyphomonas</taxon>
    </lineage>
</organism>
<dbReference type="EMBL" id="AWFG01000030">
    <property type="protein sequence ID" value="KCZ57419.1"/>
    <property type="molecule type" value="Genomic_DNA"/>
</dbReference>
<dbReference type="OrthoDB" id="9125124at2"/>
<dbReference type="RefSeq" id="WP_051615311.1">
    <property type="nucleotide sequence ID" value="NZ_AWFG01000030.1"/>
</dbReference>
<dbReference type="PATRIC" id="fig|1280947.3.peg.2073"/>
<gene>
    <name evidence="1" type="ORF">HY30_04425</name>
</gene>
<evidence type="ECO:0000313" key="2">
    <source>
        <dbReference type="Proteomes" id="UP000027190"/>
    </source>
</evidence>
<accession>A0A062ULE9</accession>
<dbReference type="Proteomes" id="UP000027190">
    <property type="component" value="Unassembled WGS sequence"/>
</dbReference>
<keyword evidence="2" id="KW-1185">Reference proteome</keyword>
<reference evidence="1 2" key="1">
    <citation type="journal article" date="2014" name="Antonie Van Leeuwenhoek">
        <title>Hyphomonas beringensis sp. nov. and Hyphomonas chukchiensis sp. nov., isolated from surface seawater of the Bering Sea and Chukchi Sea.</title>
        <authorList>
            <person name="Li C."/>
            <person name="Lai Q."/>
            <person name="Li G."/>
            <person name="Dong C."/>
            <person name="Wang J."/>
            <person name="Liao Y."/>
            <person name="Shao Z."/>
        </authorList>
    </citation>
    <scope>NUCLEOTIDE SEQUENCE [LARGE SCALE GENOMIC DNA]</scope>
    <source>
        <strain evidence="1 2">BH-BN04-4</strain>
    </source>
</reference>
<dbReference type="eggNOG" id="COG5340">
    <property type="taxonomic scope" value="Bacteria"/>
</dbReference>
<proteinExistence type="predicted"/>
<dbReference type="STRING" id="1280947.HY30_04425"/>